<evidence type="ECO:0000256" key="1">
    <source>
        <dbReference type="ARBA" id="ARBA00022485"/>
    </source>
</evidence>
<feature type="domain" description="4Fe-4S ferredoxin-type" evidence="5">
    <location>
        <begin position="10"/>
        <end position="41"/>
    </location>
</feature>
<dbReference type="Gene3D" id="3.30.70.20">
    <property type="match status" value="2"/>
</dbReference>
<name>E6VS65_PSEA9</name>
<dbReference type="InterPro" id="IPR050954">
    <property type="entry name" value="ET_IronSulfur_Cluster-Binding"/>
</dbReference>
<proteinExistence type="predicted"/>
<sequence length="275" mass="30822">MEIKEFKIKWGMVIDIDKCTGCGACMVGCQVENNIAPMTKKDPYNYVQALTTDRDDAANKLRTLTWMNVYEMSNRKAFPEHEVAYLPRPCMQCGHPACVPVCPVVATDKNEEGGIVSQIYPRCIGCRYCMAACPYHARYFNWWDPLWPEGMDKGLSPNASVRPRGVVEKCSFCHSRYLGAKDKARAEGNDPMDLPDGAYITACAEICPTKAITFGDLNNPEHRVHELAKGKNAFRLLEKLGLDPQVYYTSEREWVRLQGDNYNGDGGHGTPSNHG</sequence>
<reference evidence="7" key="1">
    <citation type="submission" date="2010-12" db="EMBL/GenBank/DDBJ databases">
        <title>Complete sequence of Desulfovibrio aespoeensis Aspo-2.</title>
        <authorList>
            <consortium name="US DOE Joint Genome Institute"/>
            <person name="Lucas S."/>
            <person name="Copeland A."/>
            <person name="Lapidus A."/>
            <person name="Cheng J.-F."/>
            <person name="Goodwin L."/>
            <person name="Pitluck S."/>
            <person name="Chertkov O."/>
            <person name="Misra M."/>
            <person name="Detter J.C."/>
            <person name="Han C."/>
            <person name="Tapia R."/>
            <person name="Land M."/>
            <person name="Hauser L."/>
            <person name="Kyrpides N."/>
            <person name="Ivanova N."/>
            <person name="Ovchinnikova G."/>
            <person name="Pedersen K."/>
            <person name="Jagevall S."/>
            <person name="Hazen T."/>
            <person name="Woyke T."/>
        </authorList>
    </citation>
    <scope>NUCLEOTIDE SEQUENCE [LARGE SCALE GENOMIC DNA]</scope>
    <source>
        <strain evidence="7">ATCC 700646 / DSM 10631 / Aspo-2</strain>
    </source>
</reference>
<dbReference type="HOGENOM" id="CLU_043374_1_0_7"/>
<dbReference type="EMBL" id="CP002431">
    <property type="protein sequence ID" value="ADU63110.1"/>
    <property type="molecule type" value="Genomic_DNA"/>
</dbReference>
<dbReference type="InterPro" id="IPR053552">
    <property type="entry name" value="Menaquinone_reductase_QrcC"/>
</dbReference>
<reference evidence="6 7" key="2">
    <citation type="journal article" date="2014" name="Genome Announc.">
        <title>Complete Genome Sequence of the Subsurface, Mesophilic Sulfate-Reducing Bacterium Desulfovibrio aespoeensis Aspo-2.</title>
        <authorList>
            <person name="Pedersen K."/>
            <person name="Bengtsson A."/>
            <person name="Edlund J."/>
            <person name="Rabe L."/>
            <person name="Hazen T."/>
            <person name="Chakraborty R."/>
            <person name="Goodwin L."/>
            <person name="Shapiro N."/>
        </authorList>
    </citation>
    <scope>NUCLEOTIDE SEQUENCE [LARGE SCALE GENOMIC DNA]</scope>
    <source>
        <strain evidence="7">ATCC 700646 / DSM 10631 / Aspo-2</strain>
    </source>
</reference>
<dbReference type="OrthoDB" id="9789030at2"/>
<dbReference type="PROSITE" id="PS51379">
    <property type="entry name" value="4FE4S_FER_2"/>
    <property type="match status" value="3"/>
</dbReference>
<gene>
    <name evidence="6" type="ordered locus">Daes_2103</name>
</gene>
<dbReference type="RefSeq" id="WP_013515022.1">
    <property type="nucleotide sequence ID" value="NC_014844.1"/>
</dbReference>
<evidence type="ECO:0000256" key="4">
    <source>
        <dbReference type="ARBA" id="ARBA00023014"/>
    </source>
</evidence>
<accession>E6VS65</accession>
<dbReference type="InterPro" id="IPR017900">
    <property type="entry name" value="4Fe4S_Fe_S_CS"/>
</dbReference>
<keyword evidence="3" id="KW-0408">Iron</keyword>
<dbReference type="STRING" id="643562.Daes_2103"/>
<evidence type="ECO:0000259" key="5">
    <source>
        <dbReference type="PROSITE" id="PS51379"/>
    </source>
</evidence>
<dbReference type="Pfam" id="PF13247">
    <property type="entry name" value="Fer4_11"/>
    <property type="match status" value="1"/>
</dbReference>
<keyword evidence="2" id="KW-0479">Metal-binding</keyword>
<evidence type="ECO:0000313" key="6">
    <source>
        <dbReference type="EMBL" id="ADU63110.1"/>
    </source>
</evidence>
<dbReference type="PANTHER" id="PTHR43177">
    <property type="entry name" value="PROTEIN NRFC"/>
    <property type="match status" value="1"/>
</dbReference>
<feature type="domain" description="4Fe-4S ferredoxin-type" evidence="5">
    <location>
        <begin position="114"/>
        <end position="143"/>
    </location>
</feature>
<evidence type="ECO:0000313" key="7">
    <source>
        <dbReference type="Proteomes" id="UP000002191"/>
    </source>
</evidence>
<feature type="domain" description="4Fe-4S ferredoxin-type" evidence="5">
    <location>
        <begin position="81"/>
        <end position="112"/>
    </location>
</feature>
<dbReference type="NCBIfam" id="NF041782">
    <property type="entry name" value="mnquin_red_QrcC"/>
    <property type="match status" value="1"/>
</dbReference>
<dbReference type="PROSITE" id="PS00198">
    <property type="entry name" value="4FE4S_FER_1"/>
    <property type="match status" value="1"/>
</dbReference>
<organism evidence="6 7">
    <name type="scientific">Pseudodesulfovibrio aespoeensis (strain ATCC 700646 / DSM 10631 / Aspo-2)</name>
    <name type="common">Desulfovibrio aespoeensis</name>
    <dbReference type="NCBI Taxonomy" id="643562"/>
    <lineage>
        <taxon>Bacteria</taxon>
        <taxon>Pseudomonadati</taxon>
        <taxon>Thermodesulfobacteriota</taxon>
        <taxon>Desulfovibrionia</taxon>
        <taxon>Desulfovibrionales</taxon>
        <taxon>Desulfovibrionaceae</taxon>
    </lineage>
</organism>
<dbReference type="Pfam" id="PF12797">
    <property type="entry name" value="Fer4_2"/>
    <property type="match status" value="1"/>
</dbReference>
<evidence type="ECO:0000256" key="3">
    <source>
        <dbReference type="ARBA" id="ARBA00023004"/>
    </source>
</evidence>
<dbReference type="SUPFAM" id="SSF54862">
    <property type="entry name" value="4Fe-4S ferredoxins"/>
    <property type="match status" value="1"/>
</dbReference>
<evidence type="ECO:0000256" key="2">
    <source>
        <dbReference type="ARBA" id="ARBA00022723"/>
    </source>
</evidence>
<keyword evidence="7" id="KW-1185">Reference proteome</keyword>
<dbReference type="GO" id="GO:0051539">
    <property type="term" value="F:4 iron, 4 sulfur cluster binding"/>
    <property type="evidence" value="ECO:0007669"/>
    <property type="project" value="UniProtKB-KW"/>
</dbReference>
<dbReference type="eggNOG" id="COG0437">
    <property type="taxonomic scope" value="Bacteria"/>
</dbReference>
<dbReference type="InterPro" id="IPR017896">
    <property type="entry name" value="4Fe4S_Fe-S-bd"/>
</dbReference>
<dbReference type="CDD" id="cd10551">
    <property type="entry name" value="PsrB"/>
    <property type="match status" value="1"/>
</dbReference>
<dbReference type="Proteomes" id="UP000002191">
    <property type="component" value="Chromosome"/>
</dbReference>
<protein>
    <submittedName>
        <fullName evidence="6">4Fe-4S ferredoxin iron-sulfur binding domain-containing protein</fullName>
    </submittedName>
</protein>
<dbReference type="KEGG" id="das:Daes_2103"/>
<dbReference type="GO" id="GO:0046872">
    <property type="term" value="F:metal ion binding"/>
    <property type="evidence" value="ECO:0007669"/>
    <property type="project" value="UniProtKB-KW"/>
</dbReference>
<dbReference type="PANTHER" id="PTHR43177:SF3">
    <property type="entry name" value="PROTEIN NRFC HOMOLOG"/>
    <property type="match status" value="1"/>
</dbReference>
<dbReference type="AlphaFoldDB" id="E6VS65"/>
<keyword evidence="1" id="KW-0004">4Fe-4S</keyword>
<keyword evidence="4" id="KW-0411">Iron-sulfur</keyword>